<reference evidence="1 2" key="1">
    <citation type="submission" date="2017-04" db="EMBL/GenBank/DDBJ databases">
        <title>Comparative genome analysis of Subtercola boreus.</title>
        <authorList>
            <person name="Cho Y.-J."/>
            <person name="Cho A."/>
            <person name="Kim O.-S."/>
            <person name="Lee J.-I."/>
        </authorList>
    </citation>
    <scope>NUCLEOTIDE SEQUENCE [LARGE SCALE GENOMIC DNA]</scope>
    <source>
        <strain evidence="1 2">P27444</strain>
    </source>
</reference>
<dbReference type="AlphaFoldDB" id="A0A3E0W259"/>
<comment type="caution">
    <text evidence="1">The sequence shown here is derived from an EMBL/GenBank/DDBJ whole genome shotgun (WGS) entry which is preliminary data.</text>
</comment>
<accession>A0A3E0W259</accession>
<dbReference type="EMBL" id="NBXA01000007">
    <property type="protein sequence ID" value="RFA15167.1"/>
    <property type="molecule type" value="Genomic_DNA"/>
</dbReference>
<protein>
    <submittedName>
        <fullName evidence="1">Uncharacterized protein</fullName>
    </submittedName>
</protein>
<evidence type="ECO:0000313" key="1">
    <source>
        <dbReference type="EMBL" id="RFA15167.1"/>
    </source>
</evidence>
<organism evidence="1 2">
    <name type="scientific">Subtercola boreus</name>
    <dbReference type="NCBI Taxonomy" id="120213"/>
    <lineage>
        <taxon>Bacteria</taxon>
        <taxon>Bacillati</taxon>
        <taxon>Actinomycetota</taxon>
        <taxon>Actinomycetes</taxon>
        <taxon>Micrococcales</taxon>
        <taxon>Microbacteriaceae</taxon>
        <taxon>Subtercola</taxon>
    </lineage>
</organism>
<dbReference type="SUPFAM" id="SSF52540">
    <property type="entry name" value="P-loop containing nucleoside triphosphate hydrolases"/>
    <property type="match status" value="1"/>
</dbReference>
<name>A0A3E0W259_9MICO</name>
<evidence type="ECO:0000313" key="2">
    <source>
        <dbReference type="Proteomes" id="UP000256709"/>
    </source>
</evidence>
<dbReference type="SUPFAM" id="SSF53795">
    <property type="entry name" value="PEP carboxykinase-like"/>
    <property type="match status" value="1"/>
</dbReference>
<dbReference type="OrthoDB" id="4793383at2"/>
<proteinExistence type="predicted"/>
<dbReference type="Gene3D" id="3.40.50.300">
    <property type="entry name" value="P-loop containing nucleotide triphosphate hydrolases"/>
    <property type="match status" value="1"/>
</dbReference>
<dbReference type="Proteomes" id="UP000256709">
    <property type="component" value="Unassembled WGS sequence"/>
</dbReference>
<dbReference type="RefSeq" id="WP_116281928.1">
    <property type="nucleotide sequence ID" value="NZ_NBXA01000007.1"/>
</dbReference>
<sequence length="379" mass="39138">MLVELVALGVVLTVRFTGCAGHEIDDFVLAWQRCGARRCETRQAGSIVIDAVVWAAGNAGHEAGEPAGTVPPAAERLAAGSFRELSHHLSGLITRSAIGARRGELLMLHAGAVSSRETGGVIAFIGPSGRGKTTASTALGRHFGYVTDETVAIADGLAVIAYPKPLSVKLPEPEPWKSQVAPGELGLIEPGEPPLRLVGLVMLDRRPSGSAAVARVALAEAVEELVPQISFLAERRRALQHLGSVVDACGGLHSVTYSEAVDLPAVFAELFEQASGRAALAEQPVGPHDARARYRSIVDDALPDGSSLIVLQGGTVSVLAGIAPVLVTEAAGTGRFFGELVEAVRAAHGEPPAGDAVEAVANAIDELVGAGLLERSDAL</sequence>
<gene>
    <name evidence="1" type="ORF">B7R21_03800</name>
</gene>
<dbReference type="InterPro" id="IPR027417">
    <property type="entry name" value="P-loop_NTPase"/>
</dbReference>